<dbReference type="EMBL" id="GBRH01199461">
    <property type="protein sequence ID" value="JAD98434.1"/>
    <property type="molecule type" value="Transcribed_RNA"/>
</dbReference>
<name>A0A0A9ECF7_ARUDO</name>
<organism evidence="1">
    <name type="scientific">Arundo donax</name>
    <name type="common">Giant reed</name>
    <name type="synonym">Donax arundinaceus</name>
    <dbReference type="NCBI Taxonomy" id="35708"/>
    <lineage>
        <taxon>Eukaryota</taxon>
        <taxon>Viridiplantae</taxon>
        <taxon>Streptophyta</taxon>
        <taxon>Embryophyta</taxon>
        <taxon>Tracheophyta</taxon>
        <taxon>Spermatophyta</taxon>
        <taxon>Magnoliopsida</taxon>
        <taxon>Liliopsida</taxon>
        <taxon>Poales</taxon>
        <taxon>Poaceae</taxon>
        <taxon>PACMAD clade</taxon>
        <taxon>Arundinoideae</taxon>
        <taxon>Arundineae</taxon>
        <taxon>Arundo</taxon>
    </lineage>
</organism>
<evidence type="ECO:0000313" key="1">
    <source>
        <dbReference type="EMBL" id="JAD98434.1"/>
    </source>
</evidence>
<reference evidence="1" key="2">
    <citation type="journal article" date="2015" name="Data Brief">
        <title>Shoot transcriptome of the giant reed, Arundo donax.</title>
        <authorList>
            <person name="Barrero R.A."/>
            <person name="Guerrero F.D."/>
            <person name="Moolhuijzen P."/>
            <person name="Goolsby J.A."/>
            <person name="Tidwell J."/>
            <person name="Bellgard S.E."/>
            <person name="Bellgard M.I."/>
        </authorList>
    </citation>
    <scope>NUCLEOTIDE SEQUENCE</scope>
    <source>
        <tissue evidence="1">Shoot tissue taken approximately 20 cm above the soil surface</tissue>
    </source>
</reference>
<protein>
    <submittedName>
        <fullName evidence="1">Uncharacterized protein</fullName>
    </submittedName>
</protein>
<accession>A0A0A9ECF7</accession>
<sequence>MKNKAINNMSPYDDKLTGRCLCFFL</sequence>
<reference evidence="1" key="1">
    <citation type="submission" date="2014-09" db="EMBL/GenBank/DDBJ databases">
        <authorList>
            <person name="Magalhaes I.L.F."/>
            <person name="Oliveira U."/>
            <person name="Santos F.R."/>
            <person name="Vidigal T.H.D.A."/>
            <person name="Brescovit A.D."/>
            <person name="Santos A.J."/>
        </authorList>
    </citation>
    <scope>NUCLEOTIDE SEQUENCE</scope>
    <source>
        <tissue evidence="1">Shoot tissue taken approximately 20 cm above the soil surface</tissue>
    </source>
</reference>
<proteinExistence type="predicted"/>
<dbReference type="AlphaFoldDB" id="A0A0A9ECF7"/>